<feature type="compositionally biased region" description="Polar residues" evidence="1">
    <location>
        <begin position="138"/>
        <end position="151"/>
    </location>
</feature>
<evidence type="ECO:0000313" key="2">
    <source>
        <dbReference type="EMBL" id="MQM21955.1"/>
    </source>
</evidence>
<comment type="caution">
    <text evidence="2">The sequence shown here is derived from an EMBL/GenBank/DDBJ whole genome shotgun (WGS) entry which is preliminary data.</text>
</comment>
<accession>A0A843XSW3</accession>
<dbReference type="EMBL" id="NMUH01011867">
    <property type="protein sequence ID" value="MQM21955.1"/>
    <property type="molecule type" value="Genomic_DNA"/>
</dbReference>
<dbReference type="Proteomes" id="UP000652761">
    <property type="component" value="Unassembled WGS sequence"/>
</dbReference>
<dbReference type="AlphaFoldDB" id="A0A843XSW3"/>
<protein>
    <submittedName>
        <fullName evidence="2">Uncharacterized protein</fullName>
    </submittedName>
</protein>
<evidence type="ECO:0000256" key="1">
    <source>
        <dbReference type="SAM" id="MobiDB-lite"/>
    </source>
</evidence>
<feature type="compositionally biased region" description="Basic and acidic residues" evidence="1">
    <location>
        <begin position="157"/>
        <end position="174"/>
    </location>
</feature>
<organism evidence="2 3">
    <name type="scientific">Colocasia esculenta</name>
    <name type="common">Wild taro</name>
    <name type="synonym">Arum esculentum</name>
    <dbReference type="NCBI Taxonomy" id="4460"/>
    <lineage>
        <taxon>Eukaryota</taxon>
        <taxon>Viridiplantae</taxon>
        <taxon>Streptophyta</taxon>
        <taxon>Embryophyta</taxon>
        <taxon>Tracheophyta</taxon>
        <taxon>Spermatophyta</taxon>
        <taxon>Magnoliopsida</taxon>
        <taxon>Liliopsida</taxon>
        <taxon>Araceae</taxon>
        <taxon>Aroideae</taxon>
        <taxon>Colocasieae</taxon>
        <taxon>Colocasia</taxon>
    </lineage>
</organism>
<sequence length="258" mass="28792">MFEHPYPQPGEEISHRVEHDFRSLRQHRWPPTTGWRQASWTLTQTDVHIPKRLHAVGGLIHGRQCRLPGLRNNPEIPFHLHHSLGHATHVTVPNGNTVNVTVELSSFGRPKEEKLKPHLRPLREAATTTWSKHFLGHSQPSQLGCQRGQPTTHHRQRETSDVREPPEDTHSRHGDTVAAKRIVHSLFSGDHGGTSSAATISVFIQANDIRFGRQPRLASTFPVVEFMLASTLSSVTGGSFLSSILASPHILGQPFFGL</sequence>
<name>A0A843XSW3_COLES</name>
<evidence type="ECO:0000313" key="3">
    <source>
        <dbReference type="Proteomes" id="UP000652761"/>
    </source>
</evidence>
<feature type="region of interest" description="Disordered" evidence="1">
    <location>
        <begin position="136"/>
        <end position="174"/>
    </location>
</feature>
<keyword evidence="3" id="KW-1185">Reference proteome</keyword>
<proteinExistence type="predicted"/>
<gene>
    <name evidence="2" type="ORF">Taro_055002</name>
</gene>
<reference evidence="2" key="1">
    <citation type="submission" date="2017-07" db="EMBL/GenBank/DDBJ databases">
        <title>Taro Niue Genome Assembly and Annotation.</title>
        <authorList>
            <person name="Atibalentja N."/>
            <person name="Keating K."/>
            <person name="Fields C.J."/>
        </authorList>
    </citation>
    <scope>NUCLEOTIDE SEQUENCE</scope>
    <source>
        <strain evidence="2">Niue_2</strain>
        <tissue evidence="2">Leaf</tissue>
    </source>
</reference>